<gene>
    <name evidence="2" type="ORF">REIFOR_01918</name>
</gene>
<dbReference type="OrthoDB" id="9815124at2"/>
<dbReference type="Proteomes" id="UP000229757">
    <property type="component" value="Chromosome"/>
</dbReference>
<dbReference type="PANTHER" id="PTHR12110:SF21">
    <property type="entry name" value="XYLOSE ISOMERASE-LIKE TIM BARREL DOMAIN-CONTAINING PROTEIN"/>
    <property type="match status" value="1"/>
</dbReference>
<keyword evidence="2" id="KW-0413">Isomerase</keyword>
<evidence type="ECO:0000313" key="3">
    <source>
        <dbReference type="Proteomes" id="UP000229757"/>
    </source>
</evidence>
<name>A0A2K8KQN8_9GAMM</name>
<dbReference type="PANTHER" id="PTHR12110">
    <property type="entry name" value="HYDROXYPYRUVATE ISOMERASE"/>
    <property type="match status" value="1"/>
</dbReference>
<organism evidence="2 3">
    <name type="scientific">Reinekea forsetii</name>
    <dbReference type="NCBI Taxonomy" id="1336806"/>
    <lineage>
        <taxon>Bacteria</taxon>
        <taxon>Pseudomonadati</taxon>
        <taxon>Pseudomonadota</taxon>
        <taxon>Gammaproteobacteria</taxon>
        <taxon>Oceanospirillales</taxon>
        <taxon>Saccharospirillaceae</taxon>
        <taxon>Reinekea</taxon>
    </lineage>
</organism>
<dbReference type="AlphaFoldDB" id="A0A2K8KQN8"/>
<keyword evidence="3" id="KW-1185">Reference proteome</keyword>
<dbReference type="InterPro" id="IPR013022">
    <property type="entry name" value="Xyl_isomerase-like_TIM-brl"/>
</dbReference>
<accession>A0A2K8KQN8</accession>
<dbReference type="Gene3D" id="3.20.20.150">
    <property type="entry name" value="Divalent-metal-dependent TIM barrel enzymes"/>
    <property type="match status" value="1"/>
</dbReference>
<reference evidence="2 3" key="1">
    <citation type="journal article" date="2017" name="Environ. Microbiol.">
        <title>Genomic and physiological analyses of 'Reinekea forsetii' reveal a versatile opportunistic lifestyle during spring algae blooms.</title>
        <authorList>
            <person name="Avci B."/>
            <person name="Hahnke R.L."/>
            <person name="Chafee M."/>
            <person name="Fischer T."/>
            <person name="Gruber-Vodicka H."/>
            <person name="Tegetmeyer H.E."/>
            <person name="Harder J."/>
            <person name="Fuchs B.M."/>
            <person name="Amann R.I."/>
            <person name="Teeling H."/>
        </authorList>
    </citation>
    <scope>NUCLEOTIDE SEQUENCE [LARGE SCALE GENOMIC DNA]</scope>
    <source>
        <strain evidence="2 3">Hel1_31_D35</strain>
    </source>
</reference>
<evidence type="ECO:0000313" key="2">
    <source>
        <dbReference type="EMBL" id="ATX77055.1"/>
    </source>
</evidence>
<dbReference type="SUPFAM" id="SSF51658">
    <property type="entry name" value="Xylose isomerase-like"/>
    <property type="match status" value="1"/>
</dbReference>
<dbReference type="InterPro" id="IPR036237">
    <property type="entry name" value="Xyl_isomerase-like_sf"/>
</dbReference>
<proteinExistence type="predicted"/>
<sequence>MLERLSGLADEAGRNLTQQIDAHQQLNWQFMELRNIDGMPVDELSGVLAKSVAKQLADAGLQVNCLASRIGNWQRSIDTDLEQEEDELARLIDLSHFVGSRHIRVMSYLQGYLEINEWRDRVLERLTRLTARAAQGGLVLLHENCTGWAGIDAQNTQIMLKEITSPSLQLLLDLGNGPAYQNAPEDFITSCFDSIAHVHIKDAVRTANGKIDYCFPGKGAVHLLENIKQLLKLGYNGLFSIEPHIDMIAHEGGRQLDVDGINEHYIAYGQAALELLQQAKNDLSRAKTFAEVAI</sequence>
<evidence type="ECO:0000259" key="1">
    <source>
        <dbReference type="Pfam" id="PF01261"/>
    </source>
</evidence>
<dbReference type="GO" id="GO:0016853">
    <property type="term" value="F:isomerase activity"/>
    <property type="evidence" value="ECO:0007669"/>
    <property type="project" value="UniProtKB-KW"/>
</dbReference>
<dbReference type="InterPro" id="IPR050312">
    <property type="entry name" value="IolE/XylAMocC-like"/>
</dbReference>
<dbReference type="Pfam" id="PF01261">
    <property type="entry name" value="AP_endonuc_2"/>
    <property type="match status" value="1"/>
</dbReference>
<dbReference type="KEGG" id="rfo:REIFOR_01918"/>
<dbReference type="RefSeq" id="WP_100257338.1">
    <property type="nucleotide sequence ID" value="NZ_CP011797.1"/>
</dbReference>
<protein>
    <submittedName>
        <fullName evidence="2">Xylose isomerase</fullName>
    </submittedName>
</protein>
<dbReference type="EMBL" id="CP011797">
    <property type="protein sequence ID" value="ATX77055.1"/>
    <property type="molecule type" value="Genomic_DNA"/>
</dbReference>
<feature type="domain" description="Xylose isomerase-like TIM barrel" evidence="1">
    <location>
        <begin position="26"/>
        <end position="244"/>
    </location>
</feature>